<feature type="region of interest" description="Disordered" evidence="1">
    <location>
        <begin position="64"/>
        <end position="85"/>
    </location>
</feature>
<dbReference type="AlphaFoldDB" id="A0ABD5UBN0"/>
<dbReference type="Proteomes" id="UP001596406">
    <property type="component" value="Unassembled WGS sequence"/>
</dbReference>
<feature type="region of interest" description="Disordered" evidence="1">
    <location>
        <begin position="122"/>
        <end position="144"/>
    </location>
</feature>
<feature type="domain" description="DUF8009" evidence="2">
    <location>
        <begin position="2"/>
        <end position="135"/>
    </location>
</feature>
<evidence type="ECO:0000256" key="1">
    <source>
        <dbReference type="SAM" id="MobiDB-lite"/>
    </source>
</evidence>
<reference evidence="3 4" key="1">
    <citation type="journal article" date="2019" name="Int. J. Syst. Evol. Microbiol.">
        <title>The Global Catalogue of Microorganisms (GCM) 10K type strain sequencing project: providing services to taxonomists for standard genome sequencing and annotation.</title>
        <authorList>
            <consortium name="The Broad Institute Genomics Platform"/>
            <consortium name="The Broad Institute Genome Sequencing Center for Infectious Disease"/>
            <person name="Wu L."/>
            <person name="Ma J."/>
        </authorList>
    </citation>
    <scope>NUCLEOTIDE SEQUENCE [LARGE SCALE GENOMIC DNA]</scope>
    <source>
        <strain evidence="3 4">PSRA2</strain>
    </source>
</reference>
<protein>
    <recommendedName>
        <fullName evidence="2">DUF8009 domain-containing protein</fullName>
    </recommendedName>
</protein>
<evidence type="ECO:0000259" key="2">
    <source>
        <dbReference type="Pfam" id="PF26033"/>
    </source>
</evidence>
<organism evidence="3 4">
    <name type="scientific">Halomarina ordinaria</name>
    <dbReference type="NCBI Taxonomy" id="3033939"/>
    <lineage>
        <taxon>Archaea</taxon>
        <taxon>Methanobacteriati</taxon>
        <taxon>Methanobacteriota</taxon>
        <taxon>Stenosarchaea group</taxon>
        <taxon>Halobacteria</taxon>
        <taxon>Halobacteriales</taxon>
        <taxon>Natronomonadaceae</taxon>
        <taxon>Halomarina</taxon>
    </lineage>
</organism>
<gene>
    <name evidence="3" type="ORF">ACFQHK_14120</name>
</gene>
<comment type="caution">
    <text evidence="3">The sequence shown here is derived from an EMBL/GenBank/DDBJ whole genome shotgun (WGS) entry which is preliminary data.</text>
</comment>
<name>A0ABD5UBN0_9EURY</name>
<evidence type="ECO:0000313" key="3">
    <source>
        <dbReference type="EMBL" id="MFC6837628.1"/>
    </source>
</evidence>
<dbReference type="InterPro" id="IPR058322">
    <property type="entry name" value="DUF8009"/>
</dbReference>
<dbReference type="EMBL" id="JBHSXM010000001">
    <property type="protein sequence ID" value="MFC6837628.1"/>
    <property type="molecule type" value="Genomic_DNA"/>
</dbReference>
<dbReference type="Pfam" id="PF26033">
    <property type="entry name" value="DUF8009"/>
    <property type="match status" value="1"/>
</dbReference>
<sequence length="144" mass="15924">MEDDPTVIRSLAVTVDDVVAAYEHSRGGRPTVLRVTPPYHARMRARLHVEQRADPPAIHLDPARLLAADAPDYPTPESTEDRLRADDGEYTTEAHYEAHTEAVDAWREAVRGHLATAVTLSTSEGPHRVEVKTLGTDGSRRSPR</sequence>
<dbReference type="RefSeq" id="WP_304449292.1">
    <property type="nucleotide sequence ID" value="NZ_JARRAH010000001.1"/>
</dbReference>
<evidence type="ECO:0000313" key="4">
    <source>
        <dbReference type="Proteomes" id="UP001596406"/>
    </source>
</evidence>
<proteinExistence type="predicted"/>
<accession>A0ABD5UBN0</accession>
<keyword evidence="4" id="KW-1185">Reference proteome</keyword>